<comment type="subcellular location">
    <subcellularLocation>
        <location evidence="1">Membrane</location>
        <topology evidence="1">Multi-pass membrane protein</topology>
    </subcellularLocation>
</comment>
<feature type="transmembrane region" description="Helical" evidence="7">
    <location>
        <begin position="531"/>
        <end position="553"/>
    </location>
</feature>
<dbReference type="GO" id="GO:0022857">
    <property type="term" value="F:transmembrane transporter activity"/>
    <property type="evidence" value="ECO:0007669"/>
    <property type="project" value="InterPro"/>
</dbReference>
<evidence type="ECO:0000313" key="9">
    <source>
        <dbReference type="Proteomes" id="UP001237642"/>
    </source>
</evidence>
<dbReference type="GO" id="GO:0006857">
    <property type="term" value="P:oligopeptide transport"/>
    <property type="evidence" value="ECO:0007669"/>
    <property type="project" value="InterPro"/>
</dbReference>
<feature type="transmembrane region" description="Helical" evidence="7">
    <location>
        <begin position="212"/>
        <end position="232"/>
    </location>
</feature>
<dbReference type="CDD" id="cd17416">
    <property type="entry name" value="MFS_NPF1_2"/>
    <property type="match status" value="1"/>
</dbReference>
<dbReference type="Pfam" id="PF00854">
    <property type="entry name" value="PTR2"/>
    <property type="match status" value="1"/>
</dbReference>
<sequence>MDKSNSEQINGLKQEPPKCQKGGLITMPFIIANEAFERLASFGLTPNMIQYLIQDYHVSLTKGQNIIFYWNAATNFLPLIGAFVADSYLGRFLTIVFGSVFSLLGMIILWLTAMLPATKPDSSCQTCKPSGLQYLFLLSSFALMSIGAGGIRPCSLAFGADQLDKKDNPKNESILERFFGWYYASAALSIVIAMSVIVYIQDHKGFRLGFGIPVILMFFSATLFLLASSIYVKQKVKTSMFTSFAQVIAVVYKNRKLSLPSQDSDTWYSKKDSVLRVPNGRLRFMNKACIIVNTEDIGPDGTTLNPWNICTVDQVEELKIIIRVLPLWSTSIMIAINMNQGSFGFFQAKSMNRQLIGDFKIPPGSFALFTVGALFIWILVYDRILLPLASKVRGKPVHIGVKERMGIGLVLSFLAMIVSAIVEHTRHERAIEQGLLKNPTGVLNMSAYWLVPQYALNGLAEAFNAIGQTEFYYSEFPKNMSSIASCLFGLGMGVASLLASLILSTVDNVTSKGGKESWVSTNINRGHYESYYWLLAVMNFINILYFMVCSWAYGPCVEQKNGVRRENVNHSATSGQELFKPKPAQITDDGKNMEGS</sequence>
<comment type="caution">
    <text evidence="8">The sequence shown here is derived from an EMBL/GenBank/DDBJ whole genome shotgun (WGS) entry which is preliminary data.</text>
</comment>
<evidence type="ECO:0000256" key="5">
    <source>
        <dbReference type="ARBA" id="ARBA00023136"/>
    </source>
</evidence>
<keyword evidence="5 7" id="KW-0472">Membrane</keyword>
<reference evidence="8" key="1">
    <citation type="submission" date="2023-02" db="EMBL/GenBank/DDBJ databases">
        <title>Genome of toxic invasive species Heracleum sosnowskyi carries increased number of genes despite the absence of recent whole-genome duplications.</title>
        <authorList>
            <person name="Schelkunov M."/>
            <person name="Shtratnikova V."/>
            <person name="Makarenko M."/>
            <person name="Klepikova A."/>
            <person name="Omelchenko D."/>
            <person name="Novikova G."/>
            <person name="Obukhova E."/>
            <person name="Bogdanov V."/>
            <person name="Penin A."/>
            <person name="Logacheva M."/>
        </authorList>
    </citation>
    <scope>NUCLEOTIDE SEQUENCE</scope>
    <source>
        <strain evidence="8">Hsosn_3</strain>
        <tissue evidence="8">Leaf</tissue>
    </source>
</reference>
<feature type="transmembrane region" description="Helical" evidence="7">
    <location>
        <begin position="66"/>
        <end position="85"/>
    </location>
</feature>
<keyword evidence="4 7" id="KW-1133">Transmembrane helix</keyword>
<gene>
    <name evidence="8" type="ORF">POM88_044650</name>
</gene>
<dbReference type="AlphaFoldDB" id="A0AAD8H5Q3"/>
<keyword evidence="3 7" id="KW-0812">Transmembrane</keyword>
<keyword evidence="9" id="KW-1185">Reference proteome</keyword>
<dbReference type="PROSITE" id="PS01022">
    <property type="entry name" value="PTR2_1"/>
    <property type="match status" value="1"/>
</dbReference>
<feature type="transmembrane region" description="Helical" evidence="7">
    <location>
        <begin position="482"/>
        <end position="503"/>
    </location>
</feature>
<feature type="transmembrane region" description="Helical" evidence="7">
    <location>
        <begin position="134"/>
        <end position="158"/>
    </location>
</feature>
<dbReference type="Gene3D" id="1.20.1250.20">
    <property type="entry name" value="MFS general substrate transporter like domains"/>
    <property type="match status" value="1"/>
</dbReference>
<evidence type="ECO:0000313" key="8">
    <source>
        <dbReference type="EMBL" id="KAK1360176.1"/>
    </source>
</evidence>
<feature type="transmembrane region" description="Helical" evidence="7">
    <location>
        <begin position="366"/>
        <end position="384"/>
    </location>
</feature>
<dbReference type="GO" id="GO:0016020">
    <property type="term" value="C:membrane"/>
    <property type="evidence" value="ECO:0007669"/>
    <property type="project" value="UniProtKB-SubCell"/>
</dbReference>
<evidence type="ECO:0000256" key="3">
    <source>
        <dbReference type="ARBA" id="ARBA00022692"/>
    </source>
</evidence>
<dbReference type="PANTHER" id="PTHR11654">
    <property type="entry name" value="OLIGOPEPTIDE TRANSPORTER-RELATED"/>
    <property type="match status" value="1"/>
</dbReference>
<protein>
    <submittedName>
        <fullName evidence="8">Proton-dependent oligopeptide transporter</fullName>
    </submittedName>
</protein>
<dbReference type="EMBL" id="JAUIZM010000010">
    <property type="protein sequence ID" value="KAK1360176.1"/>
    <property type="molecule type" value="Genomic_DNA"/>
</dbReference>
<evidence type="ECO:0000256" key="4">
    <source>
        <dbReference type="ARBA" id="ARBA00022989"/>
    </source>
</evidence>
<proteinExistence type="inferred from homology"/>
<name>A0AAD8H5Q3_9APIA</name>
<feature type="transmembrane region" description="Helical" evidence="7">
    <location>
        <begin position="179"/>
        <end position="200"/>
    </location>
</feature>
<evidence type="ECO:0000256" key="6">
    <source>
        <dbReference type="ARBA" id="ARBA00044504"/>
    </source>
</evidence>
<feature type="transmembrane region" description="Helical" evidence="7">
    <location>
        <begin position="405"/>
        <end position="422"/>
    </location>
</feature>
<dbReference type="Proteomes" id="UP001237642">
    <property type="component" value="Unassembled WGS sequence"/>
</dbReference>
<dbReference type="InterPro" id="IPR018456">
    <property type="entry name" value="PTR2_symporter_CS"/>
</dbReference>
<evidence type="ECO:0000256" key="7">
    <source>
        <dbReference type="SAM" id="Phobius"/>
    </source>
</evidence>
<evidence type="ECO:0000256" key="2">
    <source>
        <dbReference type="ARBA" id="ARBA00005982"/>
    </source>
</evidence>
<reference evidence="8" key="2">
    <citation type="submission" date="2023-05" db="EMBL/GenBank/DDBJ databases">
        <authorList>
            <person name="Schelkunov M.I."/>
        </authorList>
    </citation>
    <scope>NUCLEOTIDE SEQUENCE</scope>
    <source>
        <strain evidence="8">Hsosn_3</strain>
        <tissue evidence="8">Leaf</tissue>
    </source>
</reference>
<dbReference type="SUPFAM" id="SSF103473">
    <property type="entry name" value="MFS general substrate transporter"/>
    <property type="match status" value="1"/>
</dbReference>
<dbReference type="InterPro" id="IPR036259">
    <property type="entry name" value="MFS_trans_sf"/>
</dbReference>
<evidence type="ECO:0000256" key="1">
    <source>
        <dbReference type="ARBA" id="ARBA00004141"/>
    </source>
</evidence>
<comment type="similarity">
    <text evidence="6">Belongs to the major facilitator superfamily. Phosphate:H(+) symporter (TC 2.A.1.9) family.</text>
</comment>
<comment type="similarity">
    <text evidence="2">Belongs to the major facilitator superfamily. Proton-dependent oligopeptide transporter (POT/PTR) (TC 2.A.17) family.</text>
</comment>
<feature type="transmembrane region" description="Helical" evidence="7">
    <location>
        <begin position="92"/>
        <end position="114"/>
    </location>
</feature>
<organism evidence="8 9">
    <name type="scientific">Heracleum sosnowskyi</name>
    <dbReference type="NCBI Taxonomy" id="360622"/>
    <lineage>
        <taxon>Eukaryota</taxon>
        <taxon>Viridiplantae</taxon>
        <taxon>Streptophyta</taxon>
        <taxon>Embryophyta</taxon>
        <taxon>Tracheophyta</taxon>
        <taxon>Spermatophyta</taxon>
        <taxon>Magnoliopsida</taxon>
        <taxon>eudicotyledons</taxon>
        <taxon>Gunneridae</taxon>
        <taxon>Pentapetalae</taxon>
        <taxon>asterids</taxon>
        <taxon>campanulids</taxon>
        <taxon>Apiales</taxon>
        <taxon>Apiaceae</taxon>
        <taxon>Apioideae</taxon>
        <taxon>apioid superclade</taxon>
        <taxon>Tordylieae</taxon>
        <taxon>Tordyliinae</taxon>
        <taxon>Heracleum</taxon>
    </lineage>
</organism>
<dbReference type="InterPro" id="IPR000109">
    <property type="entry name" value="POT_fam"/>
</dbReference>
<accession>A0AAD8H5Q3</accession>